<evidence type="ECO:0000256" key="3">
    <source>
        <dbReference type="ARBA" id="ARBA00022737"/>
    </source>
</evidence>
<dbReference type="KEGG" id="roz:CBI38_24155"/>
<protein>
    <recommendedName>
        <fullName evidence="6">Acetyltransferase</fullName>
    </recommendedName>
</protein>
<keyword evidence="3" id="KW-0677">Repeat</keyword>
<evidence type="ECO:0000313" key="5">
    <source>
        <dbReference type="Proteomes" id="UP000245711"/>
    </source>
</evidence>
<dbReference type="InterPro" id="IPR051159">
    <property type="entry name" value="Hexapeptide_acetyltransf"/>
</dbReference>
<dbReference type="GO" id="GO:0008374">
    <property type="term" value="F:O-acyltransferase activity"/>
    <property type="evidence" value="ECO:0007669"/>
    <property type="project" value="TreeGrafter"/>
</dbReference>
<evidence type="ECO:0000256" key="1">
    <source>
        <dbReference type="ARBA" id="ARBA00007274"/>
    </source>
</evidence>
<dbReference type="Proteomes" id="UP000245711">
    <property type="component" value="Chromosome"/>
</dbReference>
<dbReference type="InterPro" id="IPR011004">
    <property type="entry name" value="Trimer_LpxA-like_sf"/>
</dbReference>
<gene>
    <name evidence="4" type="ORF">CBI38_24155</name>
</gene>
<accession>A0A2S2BZW4</accession>
<dbReference type="Gene3D" id="2.160.10.10">
    <property type="entry name" value="Hexapeptide repeat proteins"/>
    <property type="match status" value="1"/>
</dbReference>
<dbReference type="SUPFAM" id="SSF51161">
    <property type="entry name" value="Trimeric LpxA-like enzymes"/>
    <property type="match status" value="1"/>
</dbReference>
<dbReference type="PROSITE" id="PS00101">
    <property type="entry name" value="HEXAPEP_TRANSFERASES"/>
    <property type="match status" value="1"/>
</dbReference>
<dbReference type="GO" id="GO:0005829">
    <property type="term" value="C:cytosol"/>
    <property type="evidence" value="ECO:0007669"/>
    <property type="project" value="TreeGrafter"/>
</dbReference>
<evidence type="ECO:0000256" key="2">
    <source>
        <dbReference type="ARBA" id="ARBA00022679"/>
    </source>
</evidence>
<evidence type="ECO:0008006" key="6">
    <source>
        <dbReference type="Google" id="ProtNLM"/>
    </source>
</evidence>
<keyword evidence="2" id="KW-0808">Transferase</keyword>
<dbReference type="InterPro" id="IPR001451">
    <property type="entry name" value="Hexapep"/>
</dbReference>
<organism evidence="4 5">
    <name type="scientific">Rhodococcus oxybenzonivorans</name>
    <dbReference type="NCBI Taxonomy" id="1990687"/>
    <lineage>
        <taxon>Bacteria</taxon>
        <taxon>Bacillati</taxon>
        <taxon>Actinomycetota</taxon>
        <taxon>Actinomycetes</taxon>
        <taxon>Mycobacteriales</taxon>
        <taxon>Nocardiaceae</taxon>
        <taxon>Rhodococcus</taxon>
    </lineage>
</organism>
<comment type="similarity">
    <text evidence="1">Belongs to the transferase hexapeptide repeat family.</text>
</comment>
<name>A0A2S2BZW4_9NOCA</name>
<dbReference type="AlphaFoldDB" id="A0A2S2BZW4"/>
<dbReference type="EMBL" id="CP021354">
    <property type="protein sequence ID" value="AWK74186.1"/>
    <property type="molecule type" value="Genomic_DNA"/>
</dbReference>
<dbReference type="Pfam" id="PF00132">
    <property type="entry name" value="Hexapep"/>
    <property type="match status" value="1"/>
</dbReference>
<reference evidence="4 5" key="1">
    <citation type="submission" date="2017-05" db="EMBL/GenBank/DDBJ databases">
        <title>Isolation of Rhodococcus sp. S2-17 biodegrading of BP-3.</title>
        <authorList>
            <person name="Lee Y."/>
            <person name="Kim K.H."/>
            <person name="Chun B.H."/>
            <person name="Jung H.S."/>
            <person name="Jeon C.O."/>
        </authorList>
    </citation>
    <scope>NUCLEOTIDE SEQUENCE [LARGE SCALE GENOMIC DNA]</scope>
    <source>
        <strain evidence="4 5">S2-17</strain>
    </source>
</reference>
<sequence length="183" mass="19658">MGLQLRKRIMSILRILWPGLWRDLVLNSLVSSSFFPKPLRPYVMRAYGMNVGRCSISPSVWFGSARISIGDGTFVNYNCMFNTTARVVIGSNCDIGMGVLFVTSSHELNGSQRRAGQPYAEEIIVGDGVWIGARATILPGARIGNGVVIAAGAVVRGNIESDAIYAGVPARLIKKLSVTRGGA</sequence>
<dbReference type="InterPro" id="IPR018357">
    <property type="entry name" value="Hexapep_transf_CS"/>
</dbReference>
<dbReference type="PANTHER" id="PTHR23416:SF23">
    <property type="entry name" value="ACETYLTRANSFERASE C18B11.09C-RELATED"/>
    <property type="match status" value="1"/>
</dbReference>
<dbReference type="RefSeq" id="WP_109332889.1">
    <property type="nucleotide sequence ID" value="NZ_CP021354.1"/>
</dbReference>
<dbReference type="OrthoDB" id="2643438at2"/>
<evidence type="ECO:0000313" key="4">
    <source>
        <dbReference type="EMBL" id="AWK74186.1"/>
    </source>
</evidence>
<proteinExistence type="inferred from homology"/>
<dbReference type="PANTHER" id="PTHR23416">
    <property type="entry name" value="SIALIC ACID SYNTHASE-RELATED"/>
    <property type="match status" value="1"/>
</dbReference>
<keyword evidence="5" id="KW-1185">Reference proteome</keyword>